<name>A0A1G7APS4_9FLAO</name>
<evidence type="ECO:0000256" key="4">
    <source>
        <dbReference type="PROSITE-ProRule" id="PRU01240"/>
    </source>
</evidence>
<accession>A0A1G7APS4</accession>
<dbReference type="Proteomes" id="UP000198517">
    <property type="component" value="Unassembled WGS sequence"/>
</dbReference>
<dbReference type="PROSITE" id="PS51892">
    <property type="entry name" value="SUBTILASE"/>
    <property type="match status" value="1"/>
</dbReference>
<evidence type="ECO:0000313" key="6">
    <source>
        <dbReference type="EMBL" id="SDE16869.1"/>
    </source>
</evidence>
<evidence type="ECO:0000259" key="5">
    <source>
        <dbReference type="Pfam" id="PF00082"/>
    </source>
</evidence>
<dbReference type="AlphaFoldDB" id="A0A1G7APS4"/>
<feature type="domain" description="Peptidase S8/S53" evidence="5">
    <location>
        <begin position="1"/>
        <end position="60"/>
    </location>
</feature>
<dbReference type="STRING" id="1071918.SAMN05421544_10452"/>
<keyword evidence="3" id="KW-0720">Serine protease</keyword>
<dbReference type="PROSITE" id="PS00138">
    <property type="entry name" value="SUBTILASE_SER"/>
    <property type="match status" value="1"/>
</dbReference>
<dbReference type="InterPro" id="IPR023828">
    <property type="entry name" value="Peptidase_S8_Ser-AS"/>
</dbReference>
<dbReference type="Pfam" id="PF00082">
    <property type="entry name" value="Peptidase_S8"/>
    <property type="match status" value="1"/>
</dbReference>
<dbReference type="InterPro" id="IPR000209">
    <property type="entry name" value="Peptidase_S8/S53_dom"/>
</dbReference>
<dbReference type="SUPFAM" id="SSF52743">
    <property type="entry name" value="Subtilisin-like"/>
    <property type="match status" value="1"/>
</dbReference>
<dbReference type="GO" id="GO:0006508">
    <property type="term" value="P:proteolysis"/>
    <property type="evidence" value="ECO:0007669"/>
    <property type="project" value="UniProtKB-KW"/>
</dbReference>
<evidence type="ECO:0000256" key="1">
    <source>
        <dbReference type="ARBA" id="ARBA00022670"/>
    </source>
</evidence>
<dbReference type="EMBL" id="FNAS01000004">
    <property type="protein sequence ID" value="SDE16869.1"/>
    <property type="molecule type" value="Genomic_DNA"/>
</dbReference>
<protein>
    <submittedName>
        <fullName evidence="6">Subtilase family protein</fullName>
    </submittedName>
</protein>
<keyword evidence="1" id="KW-0645">Protease</keyword>
<evidence type="ECO:0000313" key="7">
    <source>
        <dbReference type="Proteomes" id="UP000198517"/>
    </source>
</evidence>
<evidence type="ECO:0000256" key="2">
    <source>
        <dbReference type="ARBA" id="ARBA00022801"/>
    </source>
</evidence>
<proteinExistence type="inferred from homology"/>
<dbReference type="InterPro" id="IPR036852">
    <property type="entry name" value="Peptidase_S8/S53_dom_sf"/>
</dbReference>
<comment type="similarity">
    <text evidence="4">Belongs to the peptidase S8 family.</text>
</comment>
<sequence length="76" mass="8097">MNGTSMATPNVTGTLLLIQEHFSKLNVENTIKVATLKAIVINTLHEAGDNPGPDYKSGWGLLNGFGAAKAINFIEK</sequence>
<organism evidence="6 7">
    <name type="scientific">Riemerella columbipharyngis</name>
    <dbReference type="NCBI Taxonomy" id="1071918"/>
    <lineage>
        <taxon>Bacteria</taxon>
        <taxon>Pseudomonadati</taxon>
        <taxon>Bacteroidota</taxon>
        <taxon>Flavobacteriia</taxon>
        <taxon>Flavobacteriales</taxon>
        <taxon>Weeksellaceae</taxon>
        <taxon>Riemerella</taxon>
    </lineage>
</organism>
<gene>
    <name evidence="6" type="ORF">SAMN05421544_10452</name>
</gene>
<comment type="caution">
    <text evidence="4">Lacks conserved residue(s) required for the propagation of feature annotation.</text>
</comment>
<keyword evidence="2" id="KW-0378">Hydrolase</keyword>
<evidence type="ECO:0000256" key="3">
    <source>
        <dbReference type="ARBA" id="ARBA00022825"/>
    </source>
</evidence>
<dbReference type="GO" id="GO:0004252">
    <property type="term" value="F:serine-type endopeptidase activity"/>
    <property type="evidence" value="ECO:0007669"/>
    <property type="project" value="InterPro"/>
</dbReference>
<keyword evidence="7" id="KW-1185">Reference proteome</keyword>
<reference evidence="6 7" key="1">
    <citation type="submission" date="2016-10" db="EMBL/GenBank/DDBJ databases">
        <authorList>
            <person name="de Groot N.N."/>
        </authorList>
    </citation>
    <scope>NUCLEOTIDE SEQUENCE [LARGE SCALE GENOMIC DNA]</scope>
    <source>
        <strain evidence="6 7">DSM 24015</strain>
    </source>
</reference>
<dbReference type="Gene3D" id="3.40.50.200">
    <property type="entry name" value="Peptidase S8/S53 domain"/>
    <property type="match status" value="1"/>
</dbReference>